<evidence type="ECO:0000313" key="2">
    <source>
        <dbReference type="Proteomes" id="UP000094936"/>
    </source>
</evidence>
<organism evidence="1 2">
    <name type="scientific">Veronia pacifica</name>
    <dbReference type="NCBI Taxonomy" id="1080227"/>
    <lineage>
        <taxon>Bacteria</taxon>
        <taxon>Pseudomonadati</taxon>
        <taxon>Pseudomonadota</taxon>
        <taxon>Gammaproteobacteria</taxon>
        <taxon>Vibrionales</taxon>
        <taxon>Vibrionaceae</taxon>
        <taxon>Veronia</taxon>
    </lineage>
</organism>
<evidence type="ECO:0000313" key="1">
    <source>
        <dbReference type="EMBL" id="ODA31831.1"/>
    </source>
</evidence>
<gene>
    <name evidence="1" type="ORF">A8L45_15175</name>
</gene>
<comment type="caution">
    <text evidence="1">The sequence shown here is derived from an EMBL/GenBank/DDBJ whole genome shotgun (WGS) entry which is preliminary data.</text>
</comment>
<dbReference type="STRING" id="1080227.A8L45_15175"/>
<dbReference type="Gene3D" id="3.10.450.140">
    <property type="entry name" value="dsDNA mimic, putative"/>
    <property type="match status" value="1"/>
</dbReference>
<dbReference type="SUPFAM" id="SSF102816">
    <property type="entry name" value="Putative dsDNA mimic"/>
    <property type="match status" value="1"/>
</dbReference>
<proteinExistence type="predicted"/>
<evidence type="ECO:0008006" key="3">
    <source>
        <dbReference type="Google" id="ProtNLM"/>
    </source>
</evidence>
<dbReference type="Proteomes" id="UP000094936">
    <property type="component" value="Unassembled WGS sequence"/>
</dbReference>
<dbReference type="InterPro" id="IPR036763">
    <property type="entry name" value="Put_dsDNA_mimic_sf"/>
</dbReference>
<reference evidence="1 2" key="1">
    <citation type="submission" date="2016-05" db="EMBL/GenBank/DDBJ databases">
        <title>Genomic Taxonomy of the Vibrionaceae.</title>
        <authorList>
            <person name="Gomez-Gil B."/>
            <person name="Enciso-Ibarra J."/>
        </authorList>
    </citation>
    <scope>NUCLEOTIDE SEQUENCE [LARGE SCALE GENOMIC DNA]</scope>
    <source>
        <strain evidence="1 2">CAIM 1920</strain>
    </source>
</reference>
<dbReference type="EMBL" id="LYBM01000029">
    <property type="protein sequence ID" value="ODA31831.1"/>
    <property type="molecule type" value="Genomic_DNA"/>
</dbReference>
<dbReference type="PIRSF" id="PIRSF004916">
    <property type="entry name" value="UCP004916"/>
    <property type="match status" value="1"/>
</dbReference>
<protein>
    <recommendedName>
        <fullName evidence="3">DsDNA-mimic protein</fullName>
    </recommendedName>
</protein>
<accession>A0A1C3EF19</accession>
<name>A0A1C3EF19_9GAMM</name>
<dbReference type="Pfam" id="PF04269">
    <property type="entry name" value="DUF440"/>
    <property type="match status" value="1"/>
</dbReference>
<sequence>MTIELVSIDETLDNAFEIFYEMAEDNLDYNDLLAYRESFDEQGAGVAVEADSDWEQHVGFDVDRSAFIEVRIGLVEGEELNDVLVRMLISRDPEKKFCHLLWKRADS</sequence>
<dbReference type="RefSeq" id="WP_068903752.1">
    <property type="nucleotide sequence ID" value="NZ_JBHUIF010000004.1"/>
</dbReference>
<dbReference type="OrthoDB" id="5677388at2"/>
<keyword evidence="2" id="KW-1185">Reference proteome</keyword>
<dbReference type="AlphaFoldDB" id="A0A1C3EF19"/>
<dbReference type="InterPro" id="IPR007376">
    <property type="entry name" value="dsDNA_mimic_put"/>
</dbReference>
<dbReference type="NCBIfam" id="NF003469">
    <property type="entry name" value="PRK05094.1"/>
    <property type="match status" value="1"/>
</dbReference>